<name>A0ABS1CQ02_9GAMM</name>
<dbReference type="InterPro" id="IPR029060">
    <property type="entry name" value="PIN-like_dom_sf"/>
</dbReference>
<gene>
    <name evidence="2" type="ORF">CKO31_24805</name>
</gene>
<dbReference type="Pfam" id="PF01850">
    <property type="entry name" value="PIN"/>
    <property type="match status" value="1"/>
</dbReference>
<keyword evidence="3" id="KW-1185">Reference proteome</keyword>
<organism evidence="2 3">
    <name type="scientific">Thiohalocapsa halophila</name>
    <dbReference type="NCBI Taxonomy" id="69359"/>
    <lineage>
        <taxon>Bacteria</taxon>
        <taxon>Pseudomonadati</taxon>
        <taxon>Pseudomonadota</taxon>
        <taxon>Gammaproteobacteria</taxon>
        <taxon>Chromatiales</taxon>
        <taxon>Chromatiaceae</taxon>
        <taxon>Thiohalocapsa</taxon>
    </lineage>
</organism>
<sequence>MTRTTYVDANVLICAFRGDHAATEAALVVLGDAGRTFVTSEYLRLETLPKPSFHGKAREVAFLNTFFDAAGRCVSSAPEITQRALELASRYDLAPRDALHVSSALAGNADELITVEKPTKPLFRVQELRYYPSTGAERP</sequence>
<dbReference type="EMBL" id="NRRV01000137">
    <property type="protein sequence ID" value="MBK1633893.1"/>
    <property type="molecule type" value="Genomic_DNA"/>
</dbReference>
<evidence type="ECO:0000313" key="3">
    <source>
        <dbReference type="Proteomes" id="UP000748752"/>
    </source>
</evidence>
<protein>
    <recommendedName>
        <fullName evidence="1">PIN domain-containing protein</fullName>
    </recommendedName>
</protein>
<reference evidence="2 3" key="1">
    <citation type="journal article" date="2020" name="Microorganisms">
        <title>Osmotic Adaptation and Compatible Solute Biosynthesis of Phototrophic Bacteria as Revealed from Genome Analyses.</title>
        <authorList>
            <person name="Imhoff J.F."/>
            <person name="Rahn T."/>
            <person name="Kunzel S."/>
            <person name="Keller A."/>
            <person name="Neulinger S.C."/>
        </authorList>
    </citation>
    <scope>NUCLEOTIDE SEQUENCE [LARGE SCALE GENOMIC DNA]</scope>
    <source>
        <strain evidence="2 3">DSM 6210</strain>
    </source>
</reference>
<dbReference type="RefSeq" id="WP_200243442.1">
    <property type="nucleotide sequence ID" value="NZ_NRRV01000137.1"/>
</dbReference>
<comment type="caution">
    <text evidence="2">The sequence shown here is derived from an EMBL/GenBank/DDBJ whole genome shotgun (WGS) entry which is preliminary data.</text>
</comment>
<dbReference type="InterPro" id="IPR002716">
    <property type="entry name" value="PIN_dom"/>
</dbReference>
<evidence type="ECO:0000313" key="2">
    <source>
        <dbReference type="EMBL" id="MBK1633893.1"/>
    </source>
</evidence>
<accession>A0ABS1CQ02</accession>
<dbReference type="Proteomes" id="UP000748752">
    <property type="component" value="Unassembled WGS sequence"/>
</dbReference>
<proteinExistence type="predicted"/>
<dbReference type="SUPFAM" id="SSF88723">
    <property type="entry name" value="PIN domain-like"/>
    <property type="match status" value="1"/>
</dbReference>
<dbReference type="Gene3D" id="3.40.50.1010">
    <property type="entry name" value="5'-nuclease"/>
    <property type="match status" value="1"/>
</dbReference>
<feature type="domain" description="PIN" evidence="1">
    <location>
        <begin position="6"/>
        <end position="114"/>
    </location>
</feature>
<evidence type="ECO:0000259" key="1">
    <source>
        <dbReference type="Pfam" id="PF01850"/>
    </source>
</evidence>